<dbReference type="Pfam" id="PF00096">
    <property type="entry name" value="zf-C2H2"/>
    <property type="match status" value="3"/>
</dbReference>
<organism evidence="8 9">
    <name type="scientific">Caerostris darwini</name>
    <dbReference type="NCBI Taxonomy" id="1538125"/>
    <lineage>
        <taxon>Eukaryota</taxon>
        <taxon>Metazoa</taxon>
        <taxon>Ecdysozoa</taxon>
        <taxon>Arthropoda</taxon>
        <taxon>Chelicerata</taxon>
        <taxon>Arachnida</taxon>
        <taxon>Araneae</taxon>
        <taxon>Araneomorphae</taxon>
        <taxon>Entelegynae</taxon>
        <taxon>Araneoidea</taxon>
        <taxon>Araneidae</taxon>
        <taxon>Caerostris</taxon>
    </lineage>
</organism>
<sequence>MSVFISVLSSEESANAFLPKITRKQHKCAICPYVTFHITHYRNHLRTHTGEKPYKCSICGKSFIQKIVYFKQEPSDTISAQNTEGRLECNICQFVTDSSPQYRKHLMGHLKKAPFKCPLCYKCFTRKRLVGSHLLVHTGEKPYQCLVCNKCFNQQTNLRHHMLIHTGEKPFQCPECSKCFSQNSNLRAHYISQHNLCESFTFTDGT</sequence>
<evidence type="ECO:0000256" key="6">
    <source>
        <dbReference type="PROSITE-ProRule" id="PRU00042"/>
    </source>
</evidence>
<reference evidence="8 9" key="1">
    <citation type="submission" date="2021-06" db="EMBL/GenBank/DDBJ databases">
        <title>Caerostris darwini draft genome.</title>
        <authorList>
            <person name="Kono N."/>
            <person name="Arakawa K."/>
        </authorList>
    </citation>
    <scope>NUCLEOTIDE SEQUENCE [LARGE SCALE GENOMIC DNA]</scope>
</reference>
<name>A0AAV4PV18_9ARAC</name>
<dbReference type="FunFam" id="3.30.160.60:FF:002343">
    <property type="entry name" value="Zinc finger protein 33A"/>
    <property type="match status" value="1"/>
</dbReference>
<comment type="caution">
    <text evidence="8">The sequence shown here is derived from an EMBL/GenBank/DDBJ whole genome shotgun (WGS) entry which is preliminary data.</text>
</comment>
<evidence type="ECO:0000313" key="8">
    <source>
        <dbReference type="EMBL" id="GIY00104.1"/>
    </source>
</evidence>
<dbReference type="FunFam" id="3.30.160.60:FF:000358">
    <property type="entry name" value="zinc finger protein 24"/>
    <property type="match status" value="1"/>
</dbReference>
<dbReference type="AlphaFoldDB" id="A0AAV4PV18"/>
<gene>
    <name evidence="8" type="ORF">CDAR_501411</name>
</gene>
<feature type="domain" description="C2H2-type" evidence="7">
    <location>
        <begin position="115"/>
        <end position="142"/>
    </location>
</feature>
<dbReference type="GO" id="GO:0000981">
    <property type="term" value="F:DNA-binding transcription factor activity, RNA polymerase II-specific"/>
    <property type="evidence" value="ECO:0007669"/>
    <property type="project" value="TreeGrafter"/>
</dbReference>
<dbReference type="Gene3D" id="3.30.160.60">
    <property type="entry name" value="Classic Zinc Finger"/>
    <property type="match status" value="5"/>
</dbReference>
<feature type="domain" description="C2H2-type" evidence="7">
    <location>
        <begin position="143"/>
        <end position="170"/>
    </location>
</feature>
<dbReference type="GO" id="GO:0000978">
    <property type="term" value="F:RNA polymerase II cis-regulatory region sequence-specific DNA binding"/>
    <property type="evidence" value="ECO:0007669"/>
    <property type="project" value="TreeGrafter"/>
</dbReference>
<dbReference type="PROSITE" id="PS50157">
    <property type="entry name" value="ZINC_FINGER_C2H2_2"/>
    <property type="match status" value="4"/>
</dbReference>
<dbReference type="FunFam" id="3.30.160.60:FF:001119">
    <property type="entry name" value="zinc finger protein 408"/>
    <property type="match status" value="1"/>
</dbReference>
<evidence type="ECO:0000256" key="4">
    <source>
        <dbReference type="ARBA" id="ARBA00022833"/>
    </source>
</evidence>
<dbReference type="PROSITE" id="PS00028">
    <property type="entry name" value="ZINC_FINGER_C2H2_1"/>
    <property type="match status" value="3"/>
</dbReference>
<keyword evidence="1" id="KW-0479">Metal-binding</keyword>
<evidence type="ECO:0000256" key="2">
    <source>
        <dbReference type="ARBA" id="ARBA00022737"/>
    </source>
</evidence>
<dbReference type="SUPFAM" id="SSF57667">
    <property type="entry name" value="beta-beta-alpha zinc fingers"/>
    <property type="match status" value="3"/>
</dbReference>
<dbReference type="GO" id="GO:0008270">
    <property type="term" value="F:zinc ion binding"/>
    <property type="evidence" value="ECO:0007669"/>
    <property type="project" value="UniProtKB-KW"/>
</dbReference>
<keyword evidence="9" id="KW-1185">Reference proteome</keyword>
<evidence type="ECO:0000259" key="7">
    <source>
        <dbReference type="PROSITE" id="PS50157"/>
    </source>
</evidence>
<evidence type="ECO:0000256" key="1">
    <source>
        <dbReference type="ARBA" id="ARBA00022723"/>
    </source>
</evidence>
<accession>A0AAV4PV18</accession>
<dbReference type="SMART" id="SM00355">
    <property type="entry name" value="ZnF_C2H2"/>
    <property type="match status" value="5"/>
</dbReference>
<feature type="domain" description="C2H2-type" evidence="7">
    <location>
        <begin position="26"/>
        <end position="53"/>
    </location>
</feature>
<dbReference type="PANTHER" id="PTHR23235">
    <property type="entry name" value="KRUEPPEL-LIKE TRANSCRIPTION FACTOR"/>
    <property type="match status" value="1"/>
</dbReference>
<evidence type="ECO:0000256" key="5">
    <source>
        <dbReference type="ARBA" id="ARBA00023242"/>
    </source>
</evidence>
<keyword evidence="4" id="KW-0862">Zinc</keyword>
<dbReference type="InterPro" id="IPR013087">
    <property type="entry name" value="Znf_C2H2_type"/>
</dbReference>
<dbReference type="Proteomes" id="UP001054837">
    <property type="component" value="Unassembled WGS sequence"/>
</dbReference>
<dbReference type="PANTHER" id="PTHR23235:SF142">
    <property type="entry name" value="ZINC FINGER PROTEIN 384"/>
    <property type="match status" value="1"/>
</dbReference>
<dbReference type="EMBL" id="BPLQ01003391">
    <property type="protein sequence ID" value="GIY00104.1"/>
    <property type="molecule type" value="Genomic_DNA"/>
</dbReference>
<feature type="domain" description="C2H2-type" evidence="7">
    <location>
        <begin position="171"/>
        <end position="194"/>
    </location>
</feature>
<protein>
    <recommendedName>
        <fullName evidence="7">C2H2-type domain-containing protein</fullName>
    </recommendedName>
</protein>
<proteinExistence type="predicted"/>
<keyword evidence="2" id="KW-0677">Repeat</keyword>
<dbReference type="InterPro" id="IPR036236">
    <property type="entry name" value="Znf_C2H2_sf"/>
</dbReference>
<keyword evidence="5" id="KW-0539">Nucleus</keyword>
<evidence type="ECO:0000256" key="3">
    <source>
        <dbReference type="ARBA" id="ARBA00022771"/>
    </source>
</evidence>
<keyword evidence="3 6" id="KW-0863">Zinc-finger</keyword>
<evidence type="ECO:0000313" key="9">
    <source>
        <dbReference type="Proteomes" id="UP001054837"/>
    </source>
</evidence>